<keyword evidence="1" id="KW-0812">Transmembrane</keyword>
<accession>A0A1F6LVZ5</accession>
<dbReference type="PANTHER" id="PTHR36832">
    <property type="entry name" value="SLR1174 PROTEIN-RELATED"/>
    <property type="match status" value="1"/>
</dbReference>
<keyword evidence="1" id="KW-0472">Membrane</keyword>
<organism evidence="2 3">
    <name type="scientific">Candidatus Magasanikbacteria bacterium RIFCSPHIGHO2_01_FULL_50_8</name>
    <dbReference type="NCBI Taxonomy" id="1798674"/>
    <lineage>
        <taxon>Bacteria</taxon>
        <taxon>Candidatus Magasanikiibacteriota</taxon>
    </lineage>
</organism>
<feature type="transmembrane region" description="Helical" evidence="1">
    <location>
        <begin position="176"/>
        <end position="193"/>
    </location>
</feature>
<feature type="transmembrane region" description="Helical" evidence="1">
    <location>
        <begin position="62"/>
        <end position="83"/>
    </location>
</feature>
<dbReference type="InterPro" id="IPR010390">
    <property type="entry name" value="ABC-2_transporter-like"/>
</dbReference>
<dbReference type="Pfam" id="PF06182">
    <property type="entry name" value="ABC2_membrane_6"/>
    <property type="match status" value="1"/>
</dbReference>
<feature type="transmembrane region" description="Helical" evidence="1">
    <location>
        <begin position="111"/>
        <end position="133"/>
    </location>
</feature>
<dbReference type="PANTHER" id="PTHR36832:SF1">
    <property type="entry name" value="SLR1174 PROTEIN"/>
    <property type="match status" value="1"/>
</dbReference>
<keyword evidence="1" id="KW-1133">Transmembrane helix</keyword>
<feature type="transmembrane region" description="Helical" evidence="1">
    <location>
        <begin position="140"/>
        <end position="164"/>
    </location>
</feature>
<evidence type="ECO:0000313" key="3">
    <source>
        <dbReference type="Proteomes" id="UP000176329"/>
    </source>
</evidence>
<gene>
    <name evidence="2" type="ORF">A2848_02920</name>
</gene>
<feature type="transmembrane region" description="Helical" evidence="1">
    <location>
        <begin position="20"/>
        <end position="42"/>
    </location>
</feature>
<dbReference type="Proteomes" id="UP000176329">
    <property type="component" value="Unassembled WGS sequence"/>
</dbReference>
<feature type="transmembrane region" description="Helical" evidence="1">
    <location>
        <begin position="229"/>
        <end position="248"/>
    </location>
</feature>
<name>A0A1F6LVZ5_9BACT</name>
<reference evidence="2 3" key="1">
    <citation type="journal article" date="2016" name="Nat. Commun.">
        <title>Thousands of microbial genomes shed light on interconnected biogeochemical processes in an aquifer system.</title>
        <authorList>
            <person name="Anantharaman K."/>
            <person name="Brown C.T."/>
            <person name="Hug L.A."/>
            <person name="Sharon I."/>
            <person name="Castelle C.J."/>
            <person name="Probst A.J."/>
            <person name="Thomas B.C."/>
            <person name="Singh A."/>
            <person name="Wilkins M.J."/>
            <person name="Karaoz U."/>
            <person name="Brodie E.L."/>
            <person name="Williams K.H."/>
            <person name="Hubbard S.S."/>
            <person name="Banfield J.F."/>
        </authorList>
    </citation>
    <scope>NUCLEOTIDE SEQUENCE [LARGE SCALE GENOMIC DNA]</scope>
</reference>
<protein>
    <recommendedName>
        <fullName evidence="4">ABC transporter permease</fullName>
    </recommendedName>
</protein>
<sequence>MSVATKYARIFSLGISEMLAWRFGYFVMALGSAINLLVLFIFWTAVYQDGNQIGSYSLEQLLIYYAFSITLQILMDYSFVWGVSEALHQGNLSQYLIRPISYINFLFVKEFGVRVATIASFAVPLAGVVIYFHDRLPNSLLAWILFAATTVFGFIVVSLFGILFAMTTVWFQNPHIAGSLFFTTSFLLSGRLVPIDLMPAWLASIARWSPFPFVTGMPLEFVLGNRAGFSIQELLIGLVWFVVLLFSAQRAWKWAVIKYEAGGA</sequence>
<evidence type="ECO:0000313" key="2">
    <source>
        <dbReference type="EMBL" id="OGH63473.1"/>
    </source>
</evidence>
<evidence type="ECO:0000256" key="1">
    <source>
        <dbReference type="SAM" id="Phobius"/>
    </source>
</evidence>
<evidence type="ECO:0008006" key="4">
    <source>
        <dbReference type="Google" id="ProtNLM"/>
    </source>
</evidence>
<dbReference type="AlphaFoldDB" id="A0A1F6LVZ5"/>
<dbReference type="EMBL" id="MFPV01000003">
    <property type="protein sequence ID" value="OGH63473.1"/>
    <property type="molecule type" value="Genomic_DNA"/>
</dbReference>
<comment type="caution">
    <text evidence="2">The sequence shown here is derived from an EMBL/GenBank/DDBJ whole genome shotgun (WGS) entry which is preliminary data.</text>
</comment>
<proteinExistence type="predicted"/>